<name>A0A4R6ZQU0_9GAMM</name>
<sequence length="60" mass="6841">MRRALAENDLEASFTQHDLRAKVGNDAENDARAQELLSHSGVAVTRQHYRRKNKAIRPVK</sequence>
<reference evidence="1 2" key="1">
    <citation type="submission" date="2019-03" db="EMBL/GenBank/DDBJ databases">
        <title>Genomic Encyclopedia of Type Strains, Phase III (KMG-III): the genomes of soil and plant-associated and newly described type strains.</title>
        <authorList>
            <person name="Whitman W."/>
        </authorList>
    </citation>
    <scope>NUCLEOTIDE SEQUENCE [LARGE SCALE GENOMIC DNA]</scope>
    <source>
        <strain evidence="1 2">CECT 5797</strain>
    </source>
</reference>
<evidence type="ECO:0008006" key="3">
    <source>
        <dbReference type="Google" id="ProtNLM"/>
    </source>
</evidence>
<proteinExistence type="predicted"/>
<evidence type="ECO:0000313" key="2">
    <source>
        <dbReference type="Proteomes" id="UP000295212"/>
    </source>
</evidence>
<dbReference type="Proteomes" id="UP000295212">
    <property type="component" value="Unassembled WGS sequence"/>
</dbReference>
<dbReference type="AlphaFoldDB" id="A0A4R6ZQU0"/>
<gene>
    <name evidence="1" type="ORF">DFP85_106148</name>
</gene>
<comment type="caution">
    <text evidence="1">The sequence shown here is derived from an EMBL/GenBank/DDBJ whole genome shotgun (WGS) entry which is preliminary data.</text>
</comment>
<accession>A0A4R6ZQU0</accession>
<dbReference type="EMBL" id="SNZJ01000006">
    <property type="protein sequence ID" value="TDR55003.1"/>
    <property type="molecule type" value="Genomic_DNA"/>
</dbReference>
<organism evidence="1 2">
    <name type="scientific">Halomonas ventosae</name>
    <dbReference type="NCBI Taxonomy" id="229007"/>
    <lineage>
        <taxon>Bacteria</taxon>
        <taxon>Pseudomonadati</taxon>
        <taxon>Pseudomonadota</taxon>
        <taxon>Gammaproteobacteria</taxon>
        <taxon>Oceanospirillales</taxon>
        <taxon>Halomonadaceae</taxon>
        <taxon>Halomonas</taxon>
    </lineage>
</organism>
<evidence type="ECO:0000313" key="1">
    <source>
        <dbReference type="EMBL" id="TDR55003.1"/>
    </source>
</evidence>
<protein>
    <recommendedName>
        <fullName evidence="3">Phage integrase family protein</fullName>
    </recommendedName>
</protein>